<keyword evidence="7 9" id="KW-1133">Transmembrane helix</keyword>
<accession>A0A7C3UP02</accession>
<dbReference type="GO" id="GO:0005886">
    <property type="term" value="C:plasma membrane"/>
    <property type="evidence" value="ECO:0007669"/>
    <property type="project" value="UniProtKB-SubCell"/>
</dbReference>
<feature type="transmembrane region" description="Helical" evidence="9">
    <location>
        <begin position="69"/>
        <end position="94"/>
    </location>
</feature>
<evidence type="ECO:0000256" key="3">
    <source>
        <dbReference type="ARBA" id="ARBA00022448"/>
    </source>
</evidence>
<keyword evidence="6 9" id="KW-0812">Transmembrane</keyword>
<feature type="transmembrane region" description="Helical" evidence="9">
    <location>
        <begin position="12"/>
        <end position="36"/>
    </location>
</feature>
<protein>
    <recommendedName>
        <fullName evidence="10">Phosphate transport system permease protein</fullName>
    </recommendedName>
</protein>
<dbReference type="CDD" id="cd06261">
    <property type="entry name" value="TM_PBP2"/>
    <property type="match status" value="1"/>
</dbReference>
<dbReference type="InterPro" id="IPR011864">
    <property type="entry name" value="Phosphate_PstC"/>
</dbReference>
<keyword evidence="4 10" id="KW-1003">Cell membrane</keyword>
<dbReference type="EMBL" id="DTMQ01000011">
    <property type="protein sequence ID" value="HGE98744.1"/>
    <property type="molecule type" value="Genomic_DNA"/>
</dbReference>
<dbReference type="NCBIfam" id="TIGR02138">
    <property type="entry name" value="phosphate_pstC"/>
    <property type="match status" value="1"/>
</dbReference>
<sequence length="292" mass="31634">MRKIKDRFGVILFLFLSLISGSVLIGILLFLGIYGLRTFAEVRFTDFLFGTVWNPDAYGQPQYGLLPNLWGTFLTSFLAMLIALPSGIFGALFLSERIAGRWRLGIKTLVELFAGFPSVVIGFLGLTIVAPLISKLFNVPSGIGVLNASLILALMALPTIISISDDALRAVPNSFREASYALGASKWQTSVKVVLPAAKFGVMAASLLGFGRAVGETMAVLMVAGNAPIIAKSLFDPTRTITTTIAIELGEVASNTTHFYTLFTLGLVLFLISLFVNLLSMFIQKKEREILL</sequence>
<keyword evidence="5 10" id="KW-0592">Phosphate transport</keyword>
<feature type="transmembrane region" description="Helical" evidence="9">
    <location>
        <begin position="259"/>
        <end position="283"/>
    </location>
</feature>
<feature type="transmembrane region" description="Helical" evidence="9">
    <location>
        <begin position="139"/>
        <end position="161"/>
    </location>
</feature>
<comment type="caution">
    <text evidence="10">Lacks conserved residue(s) required for the propagation of feature annotation.</text>
</comment>
<evidence type="ECO:0000256" key="5">
    <source>
        <dbReference type="ARBA" id="ARBA00022592"/>
    </source>
</evidence>
<keyword evidence="3 9" id="KW-0813">Transport</keyword>
<organism evidence="12">
    <name type="scientific">candidate division WOR-3 bacterium</name>
    <dbReference type="NCBI Taxonomy" id="2052148"/>
    <lineage>
        <taxon>Bacteria</taxon>
        <taxon>Bacteria division WOR-3</taxon>
    </lineage>
</organism>
<comment type="caution">
    <text evidence="12">The sequence shown here is derived from an EMBL/GenBank/DDBJ whole genome shotgun (WGS) entry which is preliminary data.</text>
</comment>
<evidence type="ECO:0000259" key="11">
    <source>
        <dbReference type="PROSITE" id="PS50928"/>
    </source>
</evidence>
<comment type="subcellular location">
    <subcellularLocation>
        <location evidence="1 9">Cell membrane</location>
        <topology evidence="1 9">Multi-pass membrane protein</topology>
    </subcellularLocation>
</comment>
<evidence type="ECO:0000256" key="4">
    <source>
        <dbReference type="ARBA" id="ARBA00022475"/>
    </source>
</evidence>
<dbReference type="PANTHER" id="PTHR30425">
    <property type="entry name" value="PHOSPHATE TRANSPORT SYSTEM PERMEASE PROTEIN PST"/>
    <property type="match status" value="1"/>
</dbReference>
<dbReference type="InterPro" id="IPR035906">
    <property type="entry name" value="MetI-like_sf"/>
</dbReference>
<evidence type="ECO:0000256" key="8">
    <source>
        <dbReference type="ARBA" id="ARBA00023136"/>
    </source>
</evidence>
<evidence type="ECO:0000313" key="12">
    <source>
        <dbReference type="EMBL" id="HGE98744.1"/>
    </source>
</evidence>
<evidence type="ECO:0000256" key="6">
    <source>
        <dbReference type="ARBA" id="ARBA00022692"/>
    </source>
</evidence>
<dbReference type="PROSITE" id="PS50928">
    <property type="entry name" value="ABC_TM1"/>
    <property type="match status" value="1"/>
</dbReference>
<evidence type="ECO:0000256" key="10">
    <source>
        <dbReference type="RuleBase" id="RU363054"/>
    </source>
</evidence>
<comment type="function">
    <text evidence="10">Part of the binding-protein-dependent transport system for phosphate; probably responsible for the translocation of the substrate across the membrane.</text>
</comment>
<dbReference type="Pfam" id="PF00528">
    <property type="entry name" value="BPD_transp_1"/>
    <property type="match status" value="1"/>
</dbReference>
<dbReference type="GO" id="GO:0005315">
    <property type="term" value="F:phosphate transmembrane transporter activity"/>
    <property type="evidence" value="ECO:0007669"/>
    <property type="project" value="InterPro"/>
</dbReference>
<dbReference type="InterPro" id="IPR000515">
    <property type="entry name" value="MetI-like"/>
</dbReference>
<evidence type="ECO:0000256" key="9">
    <source>
        <dbReference type="RuleBase" id="RU363032"/>
    </source>
</evidence>
<evidence type="ECO:0000256" key="2">
    <source>
        <dbReference type="ARBA" id="ARBA00007069"/>
    </source>
</evidence>
<dbReference type="PANTHER" id="PTHR30425:SF1">
    <property type="entry name" value="PHOSPHATE TRANSPORT SYSTEM PERMEASE PROTEIN PSTC"/>
    <property type="match status" value="1"/>
</dbReference>
<dbReference type="Gene3D" id="1.10.3720.10">
    <property type="entry name" value="MetI-like"/>
    <property type="match status" value="1"/>
</dbReference>
<proteinExistence type="inferred from homology"/>
<dbReference type="AlphaFoldDB" id="A0A7C3UP02"/>
<reference evidence="12" key="1">
    <citation type="journal article" date="2020" name="mSystems">
        <title>Genome- and Community-Level Interaction Insights into Carbon Utilization and Element Cycling Functions of Hydrothermarchaeota in Hydrothermal Sediment.</title>
        <authorList>
            <person name="Zhou Z."/>
            <person name="Liu Y."/>
            <person name="Xu W."/>
            <person name="Pan J."/>
            <person name="Luo Z.H."/>
            <person name="Li M."/>
        </authorList>
    </citation>
    <scope>NUCLEOTIDE SEQUENCE [LARGE SCALE GENOMIC DNA]</scope>
    <source>
        <strain evidence="12">SpSt-906</strain>
    </source>
</reference>
<evidence type="ECO:0000256" key="1">
    <source>
        <dbReference type="ARBA" id="ARBA00004651"/>
    </source>
</evidence>
<feature type="domain" description="ABC transmembrane type-1" evidence="11">
    <location>
        <begin position="69"/>
        <end position="280"/>
    </location>
</feature>
<name>A0A7C3UP02_UNCW3</name>
<keyword evidence="8 9" id="KW-0472">Membrane</keyword>
<comment type="similarity">
    <text evidence="2 10">Belongs to the binding-protein-dependent transport system permease family. CysTW subfamily.</text>
</comment>
<dbReference type="InterPro" id="IPR051124">
    <property type="entry name" value="Phosphate_Transport_Permease"/>
</dbReference>
<gene>
    <name evidence="12" type="primary">pstC</name>
    <name evidence="12" type="ORF">ENX07_01535</name>
</gene>
<dbReference type="GO" id="GO:0006817">
    <property type="term" value="P:phosphate ion transport"/>
    <property type="evidence" value="ECO:0007669"/>
    <property type="project" value="UniProtKB-KW"/>
</dbReference>
<evidence type="ECO:0000256" key="7">
    <source>
        <dbReference type="ARBA" id="ARBA00022989"/>
    </source>
</evidence>
<feature type="transmembrane region" description="Helical" evidence="9">
    <location>
        <begin position="106"/>
        <end position="133"/>
    </location>
</feature>
<dbReference type="SUPFAM" id="SSF161098">
    <property type="entry name" value="MetI-like"/>
    <property type="match status" value="1"/>
</dbReference>